<accession>A0ACC0UI42</accession>
<keyword evidence="2" id="KW-1185">Reference proteome</keyword>
<dbReference type="Proteomes" id="UP001207468">
    <property type="component" value="Unassembled WGS sequence"/>
</dbReference>
<comment type="caution">
    <text evidence="1">The sequence shown here is derived from an EMBL/GenBank/DDBJ whole genome shotgun (WGS) entry which is preliminary data.</text>
</comment>
<evidence type="ECO:0000313" key="1">
    <source>
        <dbReference type="EMBL" id="KAI9511177.1"/>
    </source>
</evidence>
<name>A0ACC0UI42_9AGAM</name>
<reference evidence="1" key="1">
    <citation type="submission" date="2021-03" db="EMBL/GenBank/DDBJ databases">
        <title>Evolutionary priming and transition to the ectomycorrhizal habit in an iconic lineage of mushroom-forming fungi: is preadaptation a requirement?</title>
        <authorList>
            <consortium name="DOE Joint Genome Institute"/>
            <person name="Looney B.P."/>
            <person name="Miyauchi S."/>
            <person name="Morin E."/>
            <person name="Drula E."/>
            <person name="Courty P.E."/>
            <person name="Chicoki N."/>
            <person name="Fauchery L."/>
            <person name="Kohler A."/>
            <person name="Kuo A."/>
            <person name="LaButti K."/>
            <person name="Pangilinan J."/>
            <person name="Lipzen A."/>
            <person name="Riley R."/>
            <person name="Andreopoulos W."/>
            <person name="He G."/>
            <person name="Johnson J."/>
            <person name="Barry K.W."/>
            <person name="Grigoriev I.V."/>
            <person name="Nagy L."/>
            <person name="Hibbett D."/>
            <person name="Henrissat B."/>
            <person name="Matheny P.B."/>
            <person name="Labbe J."/>
            <person name="Martin A.F."/>
        </authorList>
    </citation>
    <scope>NUCLEOTIDE SEQUENCE</scope>
    <source>
        <strain evidence="1">BPL698</strain>
    </source>
</reference>
<proteinExistence type="predicted"/>
<gene>
    <name evidence="1" type="ORF">F5148DRAFT_1374003</name>
</gene>
<dbReference type="EMBL" id="JAGFNK010000026">
    <property type="protein sequence ID" value="KAI9511177.1"/>
    <property type="molecule type" value="Genomic_DNA"/>
</dbReference>
<organism evidence="1 2">
    <name type="scientific">Russula earlei</name>
    <dbReference type="NCBI Taxonomy" id="71964"/>
    <lineage>
        <taxon>Eukaryota</taxon>
        <taxon>Fungi</taxon>
        <taxon>Dikarya</taxon>
        <taxon>Basidiomycota</taxon>
        <taxon>Agaricomycotina</taxon>
        <taxon>Agaricomycetes</taxon>
        <taxon>Russulales</taxon>
        <taxon>Russulaceae</taxon>
        <taxon>Russula</taxon>
    </lineage>
</organism>
<protein>
    <submittedName>
        <fullName evidence="1">Uncharacterized protein</fullName>
    </submittedName>
</protein>
<sequence>MTSIWNLYIDYLWNYDSNSSVATIAYIFRIWAILAILPTLALALLDVTSYVIARTLGDPTASTSHKSSFATQPIQNFDLKVADAAHHGPPSPTNLAIPCPIPIKVTPPQDNKDKGPPSSSSSVTPPVPAPVPAPGARTPSAFFVDGEEVSEDDGAARLAGVGVFSPVASMPGSPVASRRGRLPEREGTSEDGNATGASSGDESGLASSSPARGVISLRGRGQRDGEEGEGDADEGRAARGGTDGGGSTSGGSSFALLDREESFEDAGTHIRRRVQGTTGAVDDDDDD</sequence>
<evidence type="ECO:0000313" key="2">
    <source>
        <dbReference type="Proteomes" id="UP001207468"/>
    </source>
</evidence>